<keyword evidence="4" id="KW-0808">Transferase</keyword>
<feature type="modified residue" description="Phosphocysteine; by EIIA" evidence="7">
    <location>
        <position position="8"/>
    </location>
</feature>
<dbReference type="InterPro" id="IPR051819">
    <property type="entry name" value="PTS_sugar-specific_EIIB"/>
</dbReference>
<keyword evidence="2" id="KW-0597">Phosphoprotein</keyword>
<dbReference type="GeneID" id="66579275"/>
<sequence>MINVVLVCTQGMSTNIMRGKIEEAAKIKNIDMSVIAVGLDDLSNHLTDTQIVVLGPQVKYATKSVRNEIDKVNTNIKMFVMNFQDYGLMRGDRVLENILTELGIK</sequence>
<evidence type="ECO:0000256" key="6">
    <source>
        <dbReference type="ARBA" id="ARBA00022777"/>
    </source>
</evidence>
<evidence type="ECO:0000313" key="12">
    <source>
        <dbReference type="Proteomes" id="UP000284651"/>
    </source>
</evidence>
<keyword evidence="5" id="KW-0598">Phosphotransferase system</keyword>
<keyword evidence="1" id="KW-0813">Transport</keyword>
<dbReference type="PROSITE" id="PS51100">
    <property type="entry name" value="PTS_EIIB_TYPE_3"/>
    <property type="match status" value="1"/>
</dbReference>
<dbReference type="EMBL" id="QRYQ01000009">
    <property type="protein sequence ID" value="RGU91782.1"/>
    <property type="molecule type" value="Genomic_DNA"/>
</dbReference>
<dbReference type="Proteomes" id="UP000265489">
    <property type="component" value="Unassembled WGS sequence"/>
</dbReference>
<dbReference type="Proteomes" id="UP000284651">
    <property type="component" value="Unassembled WGS sequence"/>
</dbReference>
<accession>A0A395W6Y0</accession>
<evidence type="ECO:0000256" key="3">
    <source>
        <dbReference type="ARBA" id="ARBA00022597"/>
    </source>
</evidence>
<dbReference type="InterPro" id="IPR036095">
    <property type="entry name" value="PTS_EIIB-like_sf"/>
</dbReference>
<dbReference type="GO" id="GO:0009401">
    <property type="term" value="P:phosphoenolpyruvate-dependent sugar phosphotransferase system"/>
    <property type="evidence" value="ECO:0007669"/>
    <property type="project" value="UniProtKB-KW"/>
</dbReference>
<dbReference type="PANTHER" id="PTHR34581">
    <property type="entry name" value="PTS SYSTEM N,N'-DIACETYLCHITOBIOSE-SPECIFIC EIIB COMPONENT"/>
    <property type="match status" value="1"/>
</dbReference>
<evidence type="ECO:0000256" key="4">
    <source>
        <dbReference type="ARBA" id="ARBA00022679"/>
    </source>
</evidence>
<evidence type="ECO:0000256" key="1">
    <source>
        <dbReference type="ARBA" id="ARBA00022448"/>
    </source>
</evidence>
<evidence type="ECO:0000256" key="2">
    <source>
        <dbReference type="ARBA" id="ARBA00022553"/>
    </source>
</evidence>
<name>A0A395W6Y0_9FIRM</name>
<dbReference type="AlphaFoldDB" id="A0A395W6Y0"/>
<comment type="caution">
    <text evidence="9">The sequence shown here is derived from an EMBL/GenBank/DDBJ whole genome shotgun (WGS) entry which is preliminary data.</text>
</comment>
<dbReference type="EMBL" id="QSAT01000005">
    <property type="protein sequence ID" value="RGW76264.1"/>
    <property type="molecule type" value="Genomic_DNA"/>
</dbReference>
<evidence type="ECO:0000313" key="9">
    <source>
        <dbReference type="EMBL" id="RGU91782.1"/>
    </source>
</evidence>
<keyword evidence="6" id="KW-0418">Kinase</keyword>
<dbReference type="SUPFAM" id="SSF52794">
    <property type="entry name" value="PTS system IIB component-like"/>
    <property type="match status" value="1"/>
</dbReference>
<dbReference type="GO" id="GO:0016301">
    <property type="term" value="F:kinase activity"/>
    <property type="evidence" value="ECO:0007669"/>
    <property type="project" value="UniProtKB-KW"/>
</dbReference>
<dbReference type="Gene3D" id="3.40.50.2300">
    <property type="match status" value="1"/>
</dbReference>
<dbReference type="RefSeq" id="WP_008818133.1">
    <property type="nucleotide sequence ID" value="NZ_CAUHCP010000022.1"/>
</dbReference>
<evidence type="ECO:0000313" key="11">
    <source>
        <dbReference type="Proteomes" id="UP000265489"/>
    </source>
</evidence>
<proteinExistence type="predicted"/>
<feature type="domain" description="PTS EIIB type-3" evidence="8">
    <location>
        <begin position="1"/>
        <end position="105"/>
    </location>
</feature>
<dbReference type="InterPro" id="IPR003501">
    <property type="entry name" value="PTS_EIIB_2/3"/>
</dbReference>
<dbReference type="PANTHER" id="PTHR34581:SF2">
    <property type="entry name" value="PTS SYSTEM N,N'-DIACETYLCHITOBIOSE-SPECIFIC EIIB COMPONENT"/>
    <property type="match status" value="1"/>
</dbReference>
<dbReference type="Pfam" id="PF02302">
    <property type="entry name" value="PTS_IIB"/>
    <property type="match status" value="1"/>
</dbReference>
<reference evidence="11 12" key="1">
    <citation type="submission" date="2018-08" db="EMBL/GenBank/DDBJ databases">
        <title>A genome reference for cultivated species of the human gut microbiota.</title>
        <authorList>
            <person name="Zou Y."/>
            <person name="Xue W."/>
            <person name="Luo G."/>
        </authorList>
    </citation>
    <scope>NUCLEOTIDE SEQUENCE [LARGE SCALE GENOMIC DNA]</scope>
    <source>
        <strain evidence="10 12">AF10-31</strain>
        <strain evidence="9 11">AF15-20</strain>
    </source>
</reference>
<evidence type="ECO:0000256" key="5">
    <source>
        <dbReference type="ARBA" id="ARBA00022683"/>
    </source>
</evidence>
<evidence type="ECO:0000259" key="8">
    <source>
        <dbReference type="PROSITE" id="PS51100"/>
    </source>
</evidence>
<organism evidence="9 11">
    <name type="scientific">Holdemanella biformis</name>
    <dbReference type="NCBI Taxonomy" id="1735"/>
    <lineage>
        <taxon>Bacteria</taxon>
        <taxon>Bacillati</taxon>
        <taxon>Bacillota</taxon>
        <taxon>Erysipelotrichia</taxon>
        <taxon>Erysipelotrichales</taxon>
        <taxon>Erysipelotrichaceae</taxon>
        <taxon>Holdemanella</taxon>
    </lineage>
</organism>
<gene>
    <name evidence="10" type="ORF">DWV56_02560</name>
    <name evidence="9" type="ORF">DWW32_06070</name>
</gene>
<evidence type="ECO:0000256" key="7">
    <source>
        <dbReference type="PROSITE-ProRule" id="PRU00423"/>
    </source>
</evidence>
<evidence type="ECO:0000313" key="10">
    <source>
        <dbReference type="EMBL" id="RGW76264.1"/>
    </source>
</evidence>
<dbReference type="InterPro" id="IPR013012">
    <property type="entry name" value="PTS_EIIB_3"/>
</dbReference>
<dbReference type="GO" id="GO:0008982">
    <property type="term" value="F:protein-N(PI)-phosphohistidine-sugar phosphotransferase activity"/>
    <property type="evidence" value="ECO:0007669"/>
    <property type="project" value="InterPro"/>
</dbReference>
<keyword evidence="3" id="KW-0762">Sugar transport</keyword>
<protein>
    <recommendedName>
        <fullName evidence="8">PTS EIIB type-3 domain-containing protein</fullName>
    </recommendedName>
</protein>